<dbReference type="STRING" id="929713.NIASO_09050"/>
<feature type="domain" description="Methyltransferase small" evidence="3">
    <location>
        <begin position="38"/>
        <end position="119"/>
    </location>
</feature>
<protein>
    <recommendedName>
        <fullName evidence="3">Methyltransferase small domain-containing protein</fullName>
    </recommendedName>
</protein>
<name>W0F818_9BACT</name>
<dbReference type="PROSITE" id="PS00092">
    <property type="entry name" value="N6_MTASE"/>
    <property type="match status" value="1"/>
</dbReference>
<dbReference type="PANTHER" id="PTHR47739">
    <property type="entry name" value="TRNA1(VAL) (ADENINE(37)-N6)-METHYLTRANSFERASE"/>
    <property type="match status" value="1"/>
</dbReference>
<sequence>MSNSYFRFKEFVVHQEHCAMKVTTDACLFGAWVAARMKKGTVLDIGAGTGLLSLMLAQAGCDAIDAIEIQEPDYRQAVENVKGSKWEHQIRLINADVRVHPFNLMYNVIVSNPPFYESDLKGNVSGKNIAHHDEGLLLPDLLGLIKKQLSLAGSFYLLFPAKRAAALLQEIAQTGYCIHSLCYVKQTEKHHPFRIMIEAGASKKEVQKQEIIIRERGNYSGAFIELLRPYYLHL</sequence>
<dbReference type="Proteomes" id="UP000003586">
    <property type="component" value="Chromosome"/>
</dbReference>
<dbReference type="GO" id="GO:0032259">
    <property type="term" value="P:methylation"/>
    <property type="evidence" value="ECO:0007669"/>
    <property type="project" value="UniProtKB-KW"/>
</dbReference>
<organism evidence="4 5">
    <name type="scientific">Niabella soli DSM 19437</name>
    <dbReference type="NCBI Taxonomy" id="929713"/>
    <lineage>
        <taxon>Bacteria</taxon>
        <taxon>Pseudomonadati</taxon>
        <taxon>Bacteroidota</taxon>
        <taxon>Chitinophagia</taxon>
        <taxon>Chitinophagales</taxon>
        <taxon>Chitinophagaceae</taxon>
        <taxon>Niabella</taxon>
    </lineage>
</organism>
<dbReference type="GO" id="GO:0008757">
    <property type="term" value="F:S-adenosylmethionine-dependent methyltransferase activity"/>
    <property type="evidence" value="ECO:0007669"/>
    <property type="project" value="UniProtKB-ARBA"/>
</dbReference>
<dbReference type="Pfam" id="PF05175">
    <property type="entry name" value="MTS"/>
    <property type="match status" value="1"/>
</dbReference>
<evidence type="ECO:0000256" key="1">
    <source>
        <dbReference type="ARBA" id="ARBA00022603"/>
    </source>
</evidence>
<evidence type="ECO:0000256" key="2">
    <source>
        <dbReference type="ARBA" id="ARBA00022691"/>
    </source>
</evidence>
<evidence type="ECO:0000313" key="4">
    <source>
        <dbReference type="EMBL" id="AHF17511.1"/>
    </source>
</evidence>
<evidence type="ECO:0000313" key="5">
    <source>
        <dbReference type="Proteomes" id="UP000003586"/>
    </source>
</evidence>
<dbReference type="InterPro" id="IPR050210">
    <property type="entry name" value="tRNA_Adenine-N(6)_MTase"/>
</dbReference>
<dbReference type="OrthoDB" id="5383291at2"/>
<dbReference type="Gene3D" id="3.40.50.150">
    <property type="entry name" value="Vaccinia Virus protein VP39"/>
    <property type="match status" value="1"/>
</dbReference>
<proteinExistence type="predicted"/>
<dbReference type="KEGG" id="nso:NIASO_09050"/>
<accession>W0F818</accession>
<keyword evidence="5" id="KW-1185">Reference proteome</keyword>
<dbReference type="GO" id="GO:0003676">
    <property type="term" value="F:nucleic acid binding"/>
    <property type="evidence" value="ECO:0007669"/>
    <property type="project" value="InterPro"/>
</dbReference>
<dbReference type="AlphaFoldDB" id="W0F818"/>
<dbReference type="CDD" id="cd02440">
    <property type="entry name" value="AdoMet_MTases"/>
    <property type="match status" value="1"/>
</dbReference>
<gene>
    <name evidence="4" type="ORF">NIASO_09050</name>
</gene>
<dbReference type="EMBL" id="CP007035">
    <property type="protein sequence ID" value="AHF17511.1"/>
    <property type="molecule type" value="Genomic_DNA"/>
</dbReference>
<dbReference type="HOGENOM" id="CLU_061983_0_0_10"/>
<reference evidence="4 5" key="1">
    <citation type="submission" date="2013-12" db="EMBL/GenBank/DDBJ databases">
        <authorList>
            <consortium name="DOE Joint Genome Institute"/>
            <person name="Eisen J."/>
            <person name="Huntemann M."/>
            <person name="Han J."/>
            <person name="Chen A."/>
            <person name="Kyrpides N."/>
            <person name="Mavromatis K."/>
            <person name="Markowitz V."/>
            <person name="Palaniappan K."/>
            <person name="Ivanova N."/>
            <person name="Schaumberg A."/>
            <person name="Pati A."/>
            <person name="Liolios K."/>
            <person name="Nordberg H.P."/>
            <person name="Cantor M.N."/>
            <person name="Hua S.X."/>
            <person name="Woyke T."/>
        </authorList>
    </citation>
    <scope>NUCLEOTIDE SEQUENCE [LARGE SCALE GENOMIC DNA]</scope>
    <source>
        <strain evidence="5">DSM 19437</strain>
    </source>
</reference>
<dbReference type="InterPro" id="IPR007848">
    <property type="entry name" value="Small_mtfrase_dom"/>
</dbReference>
<evidence type="ECO:0000259" key="3">
    <source>
        <dbReference type="Pfam" id="PF05175"/>
    </source>
</evidence>
<dbReference type="RefSeq" id="WP_008584429.1">
    <property type="nucleotide sequence ID" value="NZ_CP007035.1"/>
</dbReference>
<dbReference type="InterPro" id="IPR002052">
    <property type="entry name" value="DNA_methylase_N6_adenine_CS"/>
</dbReference>
<keyword evidence="1" id="KW-0489">Methyltransferase</keyword>
<keyword evidence="1" id="KW-0808">Transferase</keyword>
<dbReference type="SUPFAM" id="SSF53335">
    <property type="entry name" value="S-adenosyl-L-methionine-dependent methyltransferases"/>
    <property type="match status" value="1"/>
</dbReference>
<dbReference type="InterPro" id="IPR029063">
    <property type="entry name" value="SAM-dependent_MTases_sf"/>
</dbReference>
<dbReference type="eggNOG" id="COG4123">
    <property type="taxonomic scope" value="Bacteria"/>
</dbReference>
<keyword evidence="2" id="KW-0949">S-adenosyl-L-methionine</keyword>
<dbReference type="GO" id="GO:0008170">
    <property type="term" value="F:N-methyltransferase activity"/>
    <property type="evidence" value="ECO:0007669"/>
    <property type="project" value="UniProtKB-ARBA"/>
</dbReference>
<dbReference type="PANTHER" id="PTHR47739:SF1">
    <property type="entry name" value="TRNA1(VAL) (ADENINE(37)-N6)-METHYLTRANSFERASE"/>
    <property type="match status" value="1"/>
</dbReference>